<reference evidence="1" key="1">
    <citation type="submission" date="2021-03" db="EMBL/GenBank/DDBJ databases">
        <authorList>
            <person name="Li Z."/>
            <person name="Yang C."/>
        </authorList>
    </citation>
    <scope>NUCLEOTIDE SEQUENCE</scope>
    <source>
        <strain evidence="1">Dzin_1.0</strain>
        <tissue evidence="1">Leaf</tissue>
    </source>
</reference>
<proteinExistence type="predicted"/>
<evidence type="ECO:0000313" key="2">
    <source>
        <dbReference type="Proteomes" id="UP001085076"/>
    </source>
</evidence>
<name>A0A9D5D7Y7_9LILI</name>
<comment type="caution">
    <text evidence="1">The sequence shown here is derived from an EMBL/GenBank/DDBJ whole genome shotgun (WGS) entry which is preliminary data.</text>
</comment>
<dbReference type="EMBL" id="JAGGNH010000001">
    <property type="protein sequence ID" value="KAJ0986756.1"/>
    <property type="molecule type" value="Genomic_DNA"/>
</dbReference>
<keyword evidence="2" id="KW-1185">Reference proteome</keyword>
<gene>
    <name evidence="1" type="ORF">J5N97_005112</name>
</gene>
<protein>
    <submittedName>
        <fullName evidence="1">Uncharacterized protein</fullName>
    </submittedName>
</protein>
<evidence type="ECO:0000313" key="1">
    <source>
        <dbReference type="EMBL" id="KAJ0986756.1"/>
    </source>
</evidence>
<dbReference type="Proteomes" id="UP001085076">
    <property type="component" value="Miscellaneous, Linkage group lg01"/>
</dbReference>
<sequence length="123" mass="13632">MGECEALRQMVDAHSGKKRAGAEEALWWAAPLDGVGLDQLVARKEMTQALRRDVLARIGELERVALASGGRQQFEDIREAQLGIQMPNAVCVVDPKGFLSMKITFISPLKFKSSWANCLHKHT</sequence>
<organism evidence="1 2">
    <name type="scientific">Dioscorea zingiberensis</name>
    <dbReference type="NCBI Taxonomy" id="325984"/>
    <lineage>
        <taxon>Eukaryota</taxon>
        <taxon>Viridiplantae</taxon>
        <taxon>Streptophyta</taxon>
        <taxon>Embryophyta</taxon>
        <taxon>Tracheophyta</taxon>
        <taxon>Spermatophyta</taxon>
        <taxon>Magnoliopsida</taxon>
        <taxon>Liliopsida</taxon>
        <taxon>Dioscoreales</taxon>
        <taxon>Dioscoreaceae</taxon>
        <taxon>Dioscorea</taxon>
    </lineage>
</organism>
<reference evidence="1" key="2">
    <citation type="journal article" date="2022" name="Hortic Res">
        <title>The genome of Dioscorea zingiberensis sheds light on the biosynthesis, origin and evolution of the medicinally important diosgenin saponins.</title>
        <authorList>
            <person name="Li Y."/>
            <person name="Tan C."/>
            <person name="Li Z."/>
            <person name="Guo J."/>
            <person name="Li S."/>
            <person name="Chen X."/>
            <person name="Wang C."/>
            <person name="Dai X."/>
            <person name="Yang H."/>
            <person name="Song W."/>
            <person name="Hou L."/>
            <person name="Xu J."/>
            <person name="Tong Z."/>
            <person name="Xu A."/>
            <person name="Yuan X."/>
            <person name="Wang W."/>
            <person name="Yang Q."/>
            <person name="Chen L."/>
            <person name="Sun Z."/>
            <person name="Wang K."/>
            <person name="Pan B."/>
            <person name="Chen J."/>
            <person name="Bao Y."/>
            <person name="Liu F."/>
            <person name="Qi X."/>
            <person name="Gang D.R."/>
            <person name="Wen J."/>
            <person name="Li J."/>
        </authorList>
    </citation>
    <scope>NUCLEOTIDE SEQUENCE</scope>
    <source>
        <strain evidence="1">Dzin_1.0</strain>
    </source>
</reference>
<dbReference type="AlphaFoldDB" id="A0A9D5D7Y7"/>
<accession>A0A9D5D7Y7</accession>
<dbReference type="OrthoDB" id="42638at2759"/>